<comment type="caution">
    <text evidence="2">The sequence shown here is derived from an EMBL/GenBank/DDBJ whole genome shotgun (WGS) entry which is preliminary data.</text>
</comment>
<proteinExistence type="predicted"/>
<evidence type="ECO:0000313" key="2">
    <source>
        <dbReference type="EMBL" id="OGM46171.1"/>
    </source>
</evidence>
<feature type="chain" id="PRO_5009534424" evidence="1">
    <location>
        <begin position="25"/>
        <end position="119"/>
    </location>
</feature>
<dbReference type="EMBL" id="LYCR01000034">
    <property type="protein sequence ID" value="OGM46171.1"/>
    <property type="molecule type" value="Genomic_DNA"/>
</dbReference>
<name>A0A1F8A393_9EURO</name>
<reference evidence="2 3" key="1">
    <citation type="journal article" date="2016" name="Genome Biol. Evol.">
        <title>Draft genome sequence of an aflatoxigenic Aspergillus species, A. bombycis.</title>
        <authorList>
            <person name="Moore G.G."/>
            <person name="Mack B.M."/>
            <person name="Beltz S.B."/>
            <person name="Gilbert M.K."/>
        </authorList>
    </citation>
    <scope>NUCLEOTIDE SEQUENCE [LARGE SCALE GENOMIC DNA]</scope>
    <source>
        <strain evidence="3">NRRL 26010</strain>
    </source>
</reference>
<dbReference type="RefSeq" id="XP_022389888.1">
    <property type="nucleotide sequence ID" value="XM_022531976.1"/>
</dbReference>
<sequence>MKLPSLAKIATLAGLAFNSCTVSALTIGEAVVFPGYQCDSNGQALDFDLSANRHVFTISGSGGAVLNWLNPGCSVFLCFAGYGCGDGQSGMQQLKPNTCLLSKAGDEWRVWDKMIFVCD</sequence>
<keyword evidence="3" id="KW-1185">Reference proteome</keyword>
<feature type="signal peptide" evidence="1">
    <location>
        <begin position="1"/>
        <end position="24"/>
    </location>
</feature>
<organism evidence="2 3">
    <name type="scientific">Aspergillus bombycis</name>
    <dbReference type="NCBI Taxonomy" id="109264"/>
    <lineage>
        <taxon>Eukaryota</taxon>
        <taxon>Fungi</taxon>
        <taxon>Dikarya</taxon>
        <taxon>Ascomycota</taxon>
        <taxon>Pezizomycotina</taxon>
        <taxon>Eurotiomycetes</taxon>
        <taxon>Eurotiomycetidae</taxon>
        <taxon>Eurotiales</taxon>
        <taxon>Aspergillaceae</taxon>
        <taxon>Aspergillus</taxon>
    </lineage>
</organism>
<protein>
    <submittedName>
        <fullName evidence="2">Uncharacterized protein</fullName>
    </submittedName>
</protein>
<dbReference type="OrthoDB" id="4383491at2759"/>
<evidence type="ECO:0000256" key="1">
    <source>
        <dbReference type="SAM" id="SignalP"/>
    </source>
</evidence>
<accession>A0A1F8A393</accession>
<dbReference type="AlphaFoldDB" id="A0A1F8A393"/>
<evidence type="ECO:0000313" key="3">
    <source>
        <dbReference type="Proteomes" id="UP000179179"/>
    </source>
</evidence>
<dbReference type="GeneID" id="34448237"/>
<dbReference type="Proteomes" id="UP000179179">
    <property type="component" value="Unassembled WGS sequence"/>
</dbReference>
<gene>
    <name evidence="2" type="ORF">ABOM_004847</name>
</gene>
<keyword evidence="1" id="KW-0732">Signal</keyword>